<reference evidence="1" key="1">
    <citation type="journal article" date="2023" name="Mol. Phylogenet. Evol.">
        <title>Genome-scale phylogeny and comparative genomics of the fungal order Sordariales.</title>
        <authorList>
            <person name="Hensen N."/>
            <person name="Bonometti L."/>
            <person name="Westerberg I."/>
            <person name="Brannstrom I.O."/>
            <person name="Guillou S."/>
            <person name="Cros-Aarteil S."/>
            <person name="Calhoun S."/>
            <person name="Haridas S."/>
            <person name="Kuo A."/>
            <person name="Mondo S."/>
            <person name="Pangilinan J."/>
            <person name="Riley R."/>
            <person name="LaButti K."/>
            <person name="Andreopoulos B."/>
            <person name="Lipzen A."/>
            <person name="Chen C."/>
            <person name="Yan M."/>
            <person name="Daum C."/>
            <person name="Ng V."/>
            <person name="Clum A."/>
            <person name="Steindorff A."/>
            <person name="Ohm R.A."/>
            <person name="Martin F."/>
            <person name="Silar P."/>
            <person name="Natvig D.O."/>
            <person name="Lalanne C."/>
            <person name="Gautier V."/>
            <person name="Ament-Velasquez S.L."/>
            <person name="Kruys A."/>
            <person name="Hutchinson M.I."/>
            <person name="Powell A.J."/>
            <person name="Barry K."/>
            <person name="Miller A.N."/>
            <person name="Grigoriev I.V."/>
            <person name="Debuchy R."/>
            <person name="Gladieux P."/>
            <person name="Hiltunen Thoren M."/>
            <person name="Johannesson H."/>
        </authorList>
    </citation>
    <scope>NUCLEOTIDE SEQUENCE</scope>
    <source>
        <strain evidence="1">PSN243</strain>
    </source>
</reference>
<keyword evidence="2" id="KW-1185">Reference proteome</keyword>
<accession>A0AAV9H4D2</accession>
<evidence type="ECO:0000313" key="2">
    <source>
        <dbReference type="Proteomes" id="UP001321760"/>
    </source>
</evidence>
<gene>
    <name evidence="1" type="ORF">QBC34DRAFT_389714</name>
</gene>
<proteinExistence type="predicted"/>
<reference evidence="1" key="2">
    <citation type="submission" date="2023-05" db="EMBL/GenBank/DDBJ databases">
        <authorList>
            <consortium name="Lawrence Berkeley National Laboratory"/>
            <person name="Steindorff A."/>
            <person name="Hensen N."/>
            <person name="Bonometti L."/>
            <person name="Westerberg I."/>
            <person name="Brannstrom I.O."/>
            <person name="Guillou S."/>
            <person name="Cros-Aarteil S."/>
            <person name="Calhoun S."/>
            <person name="Haridas S."/>
            <person name="Kuo A."/>
            <person name="Mondo S."/>
            <person name="Pangilinan J."/>
            <person name="Riley R."/>
            <person name="Labutti K."/>
            <person name="Andreopoulos B."/>
            <person name="Lipzen A."/>
            <person name="Chen C."/>
            <person name="Yanf M."/>
            <person name="Daum C."/>
            <person name="Ng V."/>
            <person name="Clum A."/>
            <person name="Ohm R."/>
            <person name="Martin F."/>
            <person name="Silar P."/>
            <person name="Natvig D."/>
            <person name="Lalanne C."/>
            <person name="Gautier V."/>
            <person name="Ament-Velasquez S.L."/>
            <person name="Kruys A."/>
            <person name="Hutchinson M.I."/>
            <person name="Powell A.J."/>
            <person name="Barry K."/>
            <person name="Miller A.N."/>
            <person name="Grigoriev I.V."/>
            <person name="Debuchy R."/>
            <person name="Gladieux P."/>
            <person name="Thoren M.H."/>
            <person name="Johannesson H."/>
        </authorList>
    </citation>
    <scope>NUCLEOTIDE SEQUENCE</scope>
    <source>
        <strain evidence="1">PSN243</strain>
    </source>
</reference>
<sequence>MMLTEPAGKMFCQGWSRLSGLASRAAAQPPFFWAHPDVVADCCAHGGGILVAPIRHLLQVCFAVENYEAASVGSQKEKIGGEVRIPSSASMPKPPPFMLRCRSPFPSSLSFRYVGSPPIRNRRASLFAAISVAFFRLLPRQGLTSGHTAHPFGLVLFTPGHTLSYVSPMSRRLPQPLLSDRRRNHLAHLMGWWESMWGI</sequence>
<dbReference type="AlphaFoldDB" id="A0AAV9H4D2"/>
<name>A0AAV9H4D2_9PEZI</name>
<dbReference type="EMBL" id="MU865914">
    <property type="protein sequence ID" value="KAK4455292.1"/>
    <property type="molecule type" value="Genomic_DNA"/>
</dbReference>
<dbReference type="Proteomes" id="UP001321760">
    <property type="component" value="Unassembled WGS sequence"/>
</dbReference>
<evidence type="ECO:0000313" key="1">
    <source>
        <dbReference type="EMBL" id="KAK4455292.1"/>
    </source>
</evidence>
<protein>
    <submittedName>
        <fullName evidence="1">Uncharacterized protein</fullName>
    </submittedName>
</protein>
<organism evidence="1 2">
    <name type="scientific">Podospora aff. communis PSN243</name>
    <dbReference type="NCBI Taxonomy" id="3040156"/>
    <lineage>
        <taxon>Eukaryota</taxon>
        <taxon>Fungi</taxon>
        <taxon>Dikarya</taxon>
        <taxon>Ascomycota</taxon>
        <taxon>Pezizomycotina</taxon>
        <taxon>Sordariomycetes</taxon>
        <taxon>Sordariomycetidae</taxon>
        <taxon>Sordariales</taxon>
        <taxon>Podosporaceae</taxon>
        <taxon>Podospora</taxon>
    </lineage>
</organism>
<comment type="caution">
    <text evidence="1">The sequence shown here is derived from an EMBL/GenBank/DDBJ whole genome shotgun (WGS) entry which is preliminary data.</text>
</comment>